<evidence type="ECO:0000313" key="1">
    <source>
        <dbReference type="EMBL" id="AIZ36151.1"/>
    </source>
</evidence>
<dbReference type="RefSeq" id="WP_041953557.1">
    <property type="nucleotide sequence ID" value="NZ_CP009761.1"/>
</dbReference>
<dbReference type="Proteomes" id="UP000031386">
    <property type="component" value="Chromosome"/>
</dbReference>
<dbReference type="KEGG" id="pmic:NW74_01665"/>
<organism evidence="1 2">
    <name type="scientific">Parvimonas micra</name>
    <dbReference type="NCBI Taxonomy" id="33033"/>
    <lineage>
        <taxon>Bacteria</taxon>
        <taxon>Bacillati</taxon>
        <taxon>Bacillota</taxon>
        <taxon>Tissierellia</taxon>
        <taxon>Tissierellales</taxon>
        <taxon>Peptoniphilaceae</taxon>
        <taxon>Parvimonas</taxon>
    </lineage>
</organism>
<dbReference type="AlphaFoldDB" id="A0A0B4S0J7"/>
<protein>
    <submittedName>
        <fullName evidence="1">Uncharacterized protein</fullName>
    </submittedName>
</protein>
<accession>A0A0B4S0J7</accession>
<dbReference type="OrthoDB" id="2214579at2"/>
<name>A0A0B4S0J7_9FIRM</name>
<sequence length="253" mass="30151">MKNKQYIEMIKNYCIAEDKKKIDDIKGEYQERLDNYIYYSLYMPSCANCSTIEIDGLWIEPYKIILSNGFEFYHHSPKEIFEYSIKKRGDYEFLISQMNSEPHTNILDLKEYPSPFTQDKLYMVRLNGNHRTGVFRTIGLPFVTARIEKSNSNKWTYLVGGNIWFVEKFLNLLVKIKLIENYERRNSKKYIIIPKTGLAIWILPGNYCISIVKILKDIRTRIRLIENLYPDYKNKIPKKLRSKLLLLYILISK</sequence>
<keyword evidence="2" id="KW-1185">Reference proteome</keyword>
<evidence type="ECO:0000313" key="2">
    <source>
        <dbReference type="Proteomes" id="UP000031386"/>
    </source>
</evidence>
<dbReference type="EMBL" id="CP009761">
    <property type="protein sequence ID" value="AIZ36151.1"/>
    <property type="molecule type" value="Genomic_DNA"/>
</dbReference>
<reference evidence="1 2" key="1">
    <citation type="submission" date="2014-10" db="EMBL/GenBank/DDBJ databases">
        <title>Complete genome sequence of Parvimonas micra KCOM 1535 (= ChDC B708).</title>
        <authorList>
            <person name="Kook J.-K."/>
            <person name="Park S.-N."/>
            <person name="Lim Y.K."/>
            <person name="Roh H."/>
        </authorList>
    </citation>
    <scope>NUCLEOTIDE SEQUENCE [LARGE SCALE GENOMIC DNA]</scope>
    <source>
        <strain evidence="2">KCOM 1535 / ChDC B708</strain>
    </source>
</reference>
<proteinExistence type="predicted"/>
<gene>
    <name evidence="1" type="ORF">NW74_01665</name>
</gene>